<evidence type="ECO:0000256" key="7">
    <source>
        <dbReference type="ARBA" id="ARBA00023157"/>
    </source>
</evidence>
<accession>A0ABS9TR50</accession>
<organism evidence="12 13">
    <name type="scientific">Pseudonocardia alaniniphila</name>
    <dbReference type="NCBI Taxonomy" id="75291"/>
    <lineage>
        <taxon>Bacteria</taxon>
        <taxon>Bacillati</taxon>
        <taxon>Actinomycetota</taxon>
        <taxon>Actinomycetes</taxon>
        <taxon>Pseudonocardiales</taxon>
        <taxon>Pseudonocardiaceae</taxon>
        <taxon>Pseudonocardia</taxon>
    </lineage>
</organism>
<dbReference type="Pfam" id="PF07992">
    <property type="entry name" value="Pyr_redox_2"/>
    <property type="match status" value="1"/>
</dbReference>
<dbReference type="PANTHER" id="PTHR43014:SF4">
    <property type="entry name" value="PYRIDINE NUCLEOTIDE-DISULFIDE OXIDOREDUCTASE RCLA-RELATED"/>
    <property type="match status" value="1"/>
</dbReference>
<dbReference type="Gene3D" id="3.50.50.60">
    <property type="entry name" value="FAD/NAD(P)-binding domain"/>
    <property type="match status" value="2"/>
</dbReference>
<keyword evidence="13" id="KW-1185">Reference proteome</keyword>
<reference evidence="12 13" key="1">
    <citation type="submission" date="2022-03" db="EMBL/GenBank/DDBJ databases">
        <title>Pseudonocardia alaer sp. nov., a novel actinomycete isolated from reed forest soil.</title>
        <authorList>
            <person name="Wang L."/>
        </authorList>
    </citation>
    <scope>NUCLEOTIDE SEQUENCE [LARGE SCALE GENOMIC DNA]</scope>
    <source>
        <strain evidence="12 13">Y-16303</strain>
    </source>
</reference>
<dbReference type="SUPFAM" id="SSF55424">
    <property type="entry name" value="FAD/NAD-linked reductases, dimerisation (C-terminal) domain"/>
    <property type="match status" value="1"/>
</dbReference>
<name>A0ABS9TR50_9PSEU</name>
<comment type="similarity">
    <text evidence="2 9">Belongs to the class-I pyridine nucleotide-disulfide oxidoreductase family.</text>
</comment>
<keyword evidence="5" id="KW-0521">NADP</keyword>
<dbReference type="PANTHER" id="PTHR43014">
    <property type="entry name" value="MERCURIC REDUCTASE"/>
    <property type="match status" value="1"/>
</dbReference>
<dbReference type="Pfam" id="PF02852">
    <property type="entry name" value="Pyr_redox_dim"/>
    <property type="match status" value="1"/>
</dbReference>
<evidence type="ECO:0000256" key="9">
    <source>
        <dbReference type="RuleBase" id="RU003691"/>
    </source>
</evidence>
<dbReference type="InterPro" id="IPR023753">
    <property type="entry name" value="FAD/NAD-binding_dom"/>
</dbReference>
<evidence type="ECO:0000256" key="3">
    <source>
        <dbReference type="ARBA" id="ARBA00022630"/>
    </source>
</evidence>
<feature type="domain" description="FAD/NAD(P)-binding" evidence="11">
    <location>
        <begin position="6"/>
        <end position="315"/>
    </location>
</feature>
<dbReference type="PIRSF" id="PIRSF000350">
    <property type="entry name" value="Mercury_reductase_MerA"/>
    <property type="match status" value="1"/>
</dbReference>
<dbReference type="InterPro" id="IPR036188">
    <property type="entry name" value="FAD/NAD-bd_sf"/>
</dbReference>
<dbReference type="InterPro" id="IPR001100">
    <property type="entry name" value="Pyr_nuc-diS_OxRdtase"/>
</dbReference>
<dbReference type="Gene3D" id="3.30.390.30">
    <property type="match status" value="1"/>
</dbReference>
<keyword evidence="3 9" id="KW-0285">Flavoprotein</keyword>
<evidence type="ECO:0000259" key="10">
    <source>
        <dbReference type="Pfam" id="PF02852"/>
    </source>
</evidence>
<evidence type="ECO:0000313" key="13">
    <source>
        <dbReference type="Proteomes" id="UP001299970"/>
    </source>
</evidence>
<evidence type="ECO:0000256" key="8">
    <source>
        <dbReference type="ARBA" id="ARBA00023284"/>
    </source>
</evidence>
<protein>
    <submittedName>
        <fullName evidence="12">FAD-dependent oxidoreductase</fullName>
    </submittedName>
</protein>
<dbReference type="InterPro" id="IPR012999">
    <property type="entry name" value="Pyr_OxRdtase_I_AS"/>
</dbReference>
<sequence length="459" mass="49035">METTHFDVLVIGFGKGGKTLAATMGRLGKRVAMVEQSSKMYGGTCINIGCVPTKSLVHHAERRGASSPGEWHRTAVEQTRALTSAMRGKNYAMLDMLDSVTVITGRATFLDSKTVRVTAGQVDMLDLSADIIVINTGAVPVLPPIPGLRESSRLLTSTDLIDIDHLPKRLAILGAGYVGVEFASMYAQFGSAVTMLDPAARIMAREDEDITDAATDILRGAGVGFIPGAHVTQVRDIDNGVEITYEAGGATHTLAADEILAATGRKPATEGLGLDRAGVRTTPSGAIEVDEVLRTSQPHIYAIGDVNGGPQFTYISLDDNRIVADQLIGRGERSTADRKFVLYTVFMTPAFARVGLTEREARERGLRVKVVEKAVADIATMPRAKIVGETRGLMKFVVDSETDLVLGAALLSVDAQEMINVVALAMRHGVTASELRDTIYTHPSSTEAFNEVLGSPSVR</sequence>
<dbReference type="EMBL" id="JAKXMK010000038">
    <property type="protein sequence ID" value="MCH6171019.1"/>
    <property type="molecule type" value="Genomic_DNA"/>
</dbReference>
<evidence type="ECO:0000256" key="2">
    <source>
        <dbReference type="ARBA" id="ARBA00007532"/>
    </source>
</evidence>
<dbReference type="Proteomes" id="UP001299970">
    <property type="component" value="Unassembled WGS sequence"/>
</dbReference>
<keyword evidence="6 9" id="KW-0560">Oxidoreductase</keyword>
<gene>
    <name evidence="12" type="ORF">MMF94_35405</name>
</gene>
<dbReference type="InterPro" id="IPR016156">
    <property type="entry name" value="FAD/NAD-linked_Rdtase_dimer_sf"/>
</dbReference>
<dbReference type="PRINTS" id="PR00411">
    <property type="entry name" value="PNDRDTASEI"/>
</dbReference>
<comment type="caution">
    <text evidence="12">The sequence shown here is derived from an EMBL/GenBank/DDBJ whole genome shotgun (WGS) entry which is preliminary data.</text>
</comment>
<dbReference type="PRINTS" id="PR00368">
    <property type="entry name" value="FADPNR"/>
</dbReference>
<evidence type="ECO:0000256" key="4">
    <source>
        <dbReference type="ARBA" id="ARBA00022827"/>
    </source>
</evidence>
<feature type="domain" description="Pyridine nucleotide-disulphide oxidoreductase dimerisation" evidence="10">
    <location>
        <begin position="343"/>
        <end position="451"/>
    </location>
</feature>
<evidence type="ECO:0000313" key="12">
    <source>
        <dbReference type="EMBL" id="MCH6171019.1"/>
    </source>
</evidence>
<proteinExistence type="inferred from homology"/>
<keyword evidence="4 9" id="KW-0274">FAD</keyword>
<evidence type="ECO:0000259" key="11">
    <source>
        <dbReference type="Pfam" id="PF07992"/>
    </source>
</evidence>
<evidence type="ECO:0000256" key="5">
    <source>
        <dbReference type="ARBA" id="ARBA00022857"/>
    </source>
</evidence>
<dbReference type="RefSeq" id="WP_241041826.1">
    <property type="nucleotide sequence ID" value="NZ_BAAAJF010000029.1"/>
</dbReference>
<keyword evidence="8 9" id="KW-0676">Redox-active center</keyword>
<dbReference type="InterPro" id="IPR004099">
    <property type="entry name" value="Pyr_nucl-diS_OxRdtase_dimer"/>
</dbReference>
<dbReference type="SUPFAM" id="SSF51905">
    <property type="entry name" value="FAD/NAD(P)-binding domain"/>
    <property type="match status" value="1"/>
</dbReference>
<evidence type="ECO:0000256" key="1">
    <source>
        <dbReference type="ARBA" id="ARBA00001974"/>
    </source>
</evidence>
<comment type="cofactor">
    <cofactor evidence="1">
        <name>FAD</name>
        <dbReference type="ChEBI" id="CHEBI:57692"/>
    </cofactor>
</comment>
<keyword evidence="7" id="KW-1015">Disulfide bond</keyword>
<dbReference type="PROSITE" id="PS00076">
    <property type="entry name" value="PYRIDINE_REDOX_1"/>
    <property type="match status" value="1"/>
</dbReference>
<evidence type="ECO:0000256" key="6">
    <source>
        <dbReference type="ARBA" id="ARBA00023002"/>
    </source>
</evidence>